<proteinExistence type="inferred from homology"/>
<dbReference type="PANTHER" id="PTHR10072:SF41">
    <property type="entry name" value="IRON-SULFUR CLUSTER ASSEMBLY 1 HOMOLOG, MITOCHONDRIAL"/>
    <property type="match status" value="1"/>
</dbReference>
<protein>
    <submittedName>
        <fullName evidence="3">Iron-sulfur cluster assembly accessory protein</fullName>
    </submittedName>
</protein>
<name>A0AAW9RF32_9GAMM</name>
<dbReference type="PROSITE" id="PS01152">
    <property type="entry name" value="HESB"/>
    <property type="match status" value="1"/>
</dbReference>
<dbReference type="GO" id="GO:0005829">
    <property type="term" value="C:cytosol"/>
    <property type="evidence" value="ECO:0007669"/>
    <property type="project" value="TreeGrafter"/>
</dbReference>
<dbReference type="InterPro" id="IPR016092">
    <property type="entry name" value="ATAP"/>
</dbReference>
<dbReference type="InterPro" id="IPR000361">
    <property type="entry name" value="ATAP_core_dom"/>
</dbReference>
<feature type="domain" description="Core" evidence="2">
    <location>
        <begin position="1"/>
        <end position="102"/>
    </location>
</feature>
<dbReference type="Gene3D" id="2.60.300.12">
    <property type="entry name" value="HesB-like domain"/>
    <property type="match status" value="1"/>
</dbReference>
<comment type="similarity">
    <text evidence="1">Belongs to the HesB/IscA family.</text>
</comment>
<dbReference type="GO" id="GO:0051537">
    <property type="term" value="F:2 iron, 2 sulfur cluster binding"/>
    <property type="evidence" value="ECO:0007669"/>
    <property type="project" value="TreeGrafter"/>
</dbReference>
<dbReference type="PANTHER" id="PTHR10072">
    <property type="entry name" value="IRON-SULFUR CLUSTER ASSEMBLY PROTEIN"/>
    <property type="match status" value="1"/>
</dbReference>
<dbReference type="InterPro" id="IPR035903">
    <property type="entry name" value="HesB-like_dom_sf"/>
</dbReference>
<dbReference type="EMBL" id="JAZHOG010000004">
    <property type="protein sequence ID" value="MEJ8567559.1"/>
    <property type="molecule type" value="Genomic_DNA"/>
</dbReference>
<dbReference type="GO" id="GO:0016226">
    <property type="term" value="P:iron-sulfur cluster assembly"/>
    <property type="evidence" value="ECO:0007669"/>
    <property type="project" value="InterPro"/>
</dbReference>
<dbReference type="RefSeq" id="WP_354694876.1">
    <property type="nucleotide sequence ID" value="NZ_JAZHOG010000004.1"/>
</dbReference>
<gene>
    <name evidence="3" type="ORF">V3330_07965</name>
</gene>
<dbReference type="InterPro" id="IPR050322">
    <property type="entry name" value="Fe-S_cluster_asmbl/transfer"/>
</dbReference>
<organism evidence="3 4">
    <name type="scientific">Elongatibacter sediminis</name>
    <dbReference type="NCBI Taxonomy" id="3119006"/>
    <lineage>
        <taxon>Bacteria</taxon>
        <taxon>Pseudomonadati</taxon>
        <taxon>Pseudomonadota</taxon>
        <taxon>Gammaproteobacteria</taxon>
        <taxon>Chromatiales</taxon>
        <taxon>Wenzhouxiangellaceae</taxon>
        <taxon>Elongatibacter</taxon>
    </lineage>
</organism>
<dbReference type="SUPFAM" id="SSF89360">
    <property type="entry name" value="HesB-like domain"/>
    <property type="match status" value="1"/>
</dbReference>
<evidence type="ECO:0000313" key="4">
    <source>
        <dbReference type="Proteomes" id="UP001359886"/>
    </source>
</evidence>
<accession>A0AAW9RF32</accession>
<dbReference type="NCBIfam" id="TIGR00049">
    <property type="entry name" value="iron-sulfur cluster assembly accessory protein"/>
    <property type="match status" value="1"/>
</dbReference>
<reference evidence="3 4" key="1">
    <citation type="submission" date="2024-02" db="EMBL/GenBank/DDBJ databases">
        <title>A novel Wenzhouxiangellaceae bacterium, isolated from coastal sediments.</title>
        <authorList>
            <person name="Du Z.-J."/>
            <person name="Ye Y.-Q."/>
            <person name="Zhang X.-Y."/>
        </authorList>
    </citation>
    <scope>NUCLEOTIDE SEQUENCE [LARGE SCALE GENOMIC DNA]</scope>
    <source>
        <strain evidence="3 4">CH-27</strain>
    </source>
</reference>
<dbReference type="Proteomes" id="UP001359886">
    <property type="component" value="Unassembled WGS sequence"/>
</dbReference>
<dbReference type="InterPro" id="IPR017870">
    <property type="entry name" value="FeS_cluster_insertion_CS"/>
</dbReference>
<evidence type="ECO:0000313" key="3">
    <source>
        <dbReference type="EMBL" id="MEJ8567559.1"/>
    </source>
</evidence>
<keyword evidence="4" id="KW-1185">Reference proteome</keyword>
<comment type="caution">
    <text evidence="3">The sequence shown here is derived from an EMBL/GenBank/DDBJ whole genome shotgun (WGS) entry which is preliminary data.</text>
</comment>
<evidence type="ECO:0000256" key="1">
    <source>
        <dbReference type="ARBA" id="ARBA00006718"/>
    </source>
</evidence>
<evidence type="ECO:0000259" key="2">
    <source>
        <dbReference type="Pfam" id="PF01521"/>
    </source>
</evidence>
<dbReference type="Pfam" id="PF01521">
    <property type="entry name" value="Fe-S_biosyn"/>
    <property type="match status" value="1"/>
</dbReference>
<dbReference type="AlphaFoldDB" id="A0AAW9RF32"/>
<sequence>MAIQLTKRAADRVRDFLDRDGGIGLRLGVKRTGCSGWAYTVQLAEAVSEHDVVFEDRGVKIVVAHDNLDILDGSEVDFADEGLGRTFRFRNPNVAEECGCGESFTVN</sequence>